<dbReference type="EMBL" id="DS017009">
    <property type="protein sequence ID" value="KMU88994.1"/>
    <property type="molecule type" value="Genomic_DNA"/>
</dbReference>
<dbReference type="PANTHER" id="PTHR48097:SF9">
    <property type="entry name" value="L-THREONINE ALDOLASE"/>
    <property type="match status" value="1"/>
</dbReference>
<evidence type="ECO:0000256" key="2">
    <source>
        <dbReference type="ARBA" id="ARBA00006966"/>
    </source>
</evidence>
<name>A0A0J8RXS6_COCIT</name>
<evidence type="ECO:0000256" key="3">
    <source>
        <dbReference type="ARBA" id="ARBA00022898"/>
    </source>
</evidence>
<dbReference type="NCBIfam" id="NF041359">
    <property type="entry name" value="GntG_guanitoxin"/>
    <property type="match status" value="1"/>
</dbReference>
<protein>
    <submittedName>
        <fullName evidence="7">Threonine aldolase</fullName>
    </submittedName>
</protein>
<comment type="similarity">
    <text evidence="2">Belongs to the threonine aldolase family.</text>
</comment>
<gene>
    <name evidence="7" type="ORF">CIHG_06795</name>
</gene>
<evidence type="ECO:0000259" key="6">
    <source>
        <dbReference type="Pfam" id="PF01212"/>
    </source>
</evidence>
<accession>A0A0J8RXS6</accession>
<evidence type="ECO:0000313" key="8">
    <source>
        <dbReference type="Proteomes" id="UP000054563"/>
    </source>
</evidence>
<dbReference type="InterPro" id="IPR015424">
    <property type="entry name" value="PyrdxlP-dep_Trfase"/>
</dbReference>
<comment type="cofactor">
    <cofactor evidence="1">
        <name>pyridoxal 5'-phosphate</name>
        <dbReference type="ChEBI" id="CHEBI:597326"/>
    </cofactor>
</comment>
<dbReference type="GO" id="GO:0008732">
    <property type="term" value="F:L-allo-threonine aldolase activity"/>
    <property type="evidence" value="ECO:0007669"/>
    <property type="project" value="TreeGrafter"/>
</dbReference>
<dbReference type="Pfam" id="PF01212">
    <property type="entry name" value="Beta_elim_lyase"/>
    <property type="match status" value="1"/>
</dbReference>
<feature type="modified residue" description="N6-(pyridoxal phosphate)lysine" evidence="5">
    <location>
        <position position="252"/>
    </location>
</feature>
<dbReference type="GO" id="GO:0005829">
    <property type="term" value="C:cytosol"/>
    <property type="evidence" value="ECO:0007669"/>
    <property type="project" value="TreeGrafter"/>
</dbReference>
<dbReference type="AlphaFoldDB" id="A0A0J8RXS6"/>
<dbReference type="Gene3D" id="3.40.640.10">
    <property type="entry name" value="Type I PLP-dependent aspartate aminotransferase-like (Major domain)"/>
    <property type="match status" value="1"/>
</dbReference>
<dbReference type="Proteomes" id="UP000054563">
    <property type="component" value="Unassembled WGS sequence"/>
</dbReference>
<dbReference type="InterPro" id="IPR015422">
    <property type="entry name" value="PyrdxlP-dep_Trfase_small"/>
</dbReference>
<dbReference type="eggNOG" id="KOG1368">
    <property type="taxonomic scope" value="Eukaryota"/>
</dbReference>
<dbReference type="OrthoDB" id="10261951at2759"/>
<dbReference type="Gene3D" id="3.90.1150.10">
    <property type="entry name" value="Aspartate Aminotransferase, domain 1"/>
    <property type="match status" value="1"/>
</dbReference>
<dbReference type="InterPro" id="IPR015421">
    <property type="entry name" value="PyrdxlP-dep_Trfase_major"/>
</dbReference>
<dbReference type="PIRSF" id="PIRSF017617">
    <property type="entry name" value="Thr_aldolase"/>
    <property type="match status" value="1"/>
</dbReference>
<evidence type="ECO:0000313" key="7">
    <source>
        <dbReference type="EMBL" id="KMU88994.1"/>
    </source>
</evidence>
<dbReference type="STRING" id="396776.A0A0J8RXS6"/>
<dbReference type="FunFam" id="3.40.640.10:FF:000030">
    <property type="entry name" value="Low-specificity L-threonine aldolase"/>
    <property type="match status" value="1"/>
</dbReference>
<sequence>MTGVLARSVSTPRRPTCSLRKKKLHMISARMSSRHRREYDAGNYEKKSIPWETQSRASESPGAIIDATFADDVFDEGGDPSVTALEQKLVELTGKEAALWVLSGTMGNQICLRTHLTQPPHSVLLDHRAHIYTWESGALPVMSQASVTPVHPANGIHLTLEDVKKNMIPEENFHFPPTRVVALENTLNGTVLPLKHAKEISDYVRSYPVSPGQKRVAMPLDGARVFDAAAGEGIDIKDYCACFDSISVCLAKGVGAPIGSVILGSKPFIARAKWFKKMFGGGTRQPGMMAAAAHAALTNSIPQLPRVHSLTKSTAARLSALGYTFSSPVQTNMILLDLEAAGIPVAAFVDYLTEAGVQVFPTPRLVFHYQTAQEAADKLVDGLGLLIQDKKAGKDLVARKMTGGYAKGGSE</sequence>
<evidence type="ECO:0000256" key="4">
    <source>
        <dbReference type="ARBA" id="ARBA00023239"/>
    </source>
</evidence>
<proteinExistence type="inferred from homology"/>
<dbReference type="InterPro" id="IPR023603">
    <property type="entry name" value="Low_specificity_L-TA-like"/>
</dbReference>
<dbReference type="InterPro" id="IPR001597">
    <property type="entry name" value="ArAA_b-elim_lyase/Thr_aldolase"/>
</dbReference>
<keyword evidence="4" id="KW-0456">Lyase</keyword>
<organism evidence="7 8">
    <name type="scientific">Coccidioides immitis H538.4</name>
    <dbReference type="NCBI Taxonomy" id="396776"/>
    <lineage>
        <taxon>Eukaryota</taxon>
        <taxon>Fungi</taxon>
        <taxon>Dikarya</taxon>
        <taxon>Ascomycota</taxon>
        <taxon>Pezizomycotina</taxon>
        <taxon>Eurotiomycetes</taxon>
        <taxon>Eurotiomycetidae</taxon>
        <taxon>Onygenales</taxon>
        <taxon>Onygenaceae</taxon>
        <taxon>Coccidioides</taxon>
    </lineage>
</organism>
<feature type="domain" description="Aromatic amino acid beta-eliminating lyase/threonine aldolase" evidence="6">
    <location>
        <begin position="67"/>
        <end position="340"/>
    </location>
</feature>
<evidence type="ECO:0000256" key="5">
    <source>
        <dbReference type="PIRSR" id="PIRSR017617-1"/>
    </source>
</evidence>
<dbReference type="PANTHER" id="PTHR48097">
    <property type="entry name" value="L-THREONINE ALDOLASE-RELATED"/>
    <property type="match status" value="1"/>
</dbReference>
<keyword evidence="3" id="KW-0663">Pyridoxal phosphate</keyword>
<dbReference type="VEuPathDB" id="FungiDB:CIHG_06795"/>
<dbReference type="SUPFAM" id="SSF53383">
    <property type="entry name" value="PLP-dependent transferases"/>
    <property type="match status" value="1"/>
</dbReference>
<dbReference type="GO" id="GO:0006545">
    <property type="term" value="P:glycine biosynthetic process"/>
    <property type="evidence" value="ECO:0007669"/>
    <property type="project" value="TreeGrafter"/>
</dbReference>
<dbReference type="GO" id="GO:0006567">
    <property type="term" value="P:L-threonine catabolic process"/>
    <property type="evidence" value="ECO:0007669"/>
    <property type="project" value="TreeGrafter"/>
</dbReference>
<evidence type="ECO:0000256" key="1">
    <source>
        <dbReference type="ARBA" id="ARBA00001933"/>
    </source>
</evidence>
<reference evidence="8" key="1">
    <citation type="journal article" date="2010" name="Genome Res.">
        <title>Population genomic sequencing of Coccidioides fungi reveals recent hybridization and transposon control.</title>
        <authorList>
            <person name="Neafsey D.E."/>
            <person name="Barker B.M."/>
            <person name="Sharpton T.J."/>
            <person name="Stajich J.E."/>
            <person name="Park D.J."/>
            <person name="Whiston E."/>
            <person name="Hung C.-Y."/>
            <person name="McMahan C."/>
            <person name="White J."/>
            <person name="Sykes S."/>
            <person name="Heiman D."/>
            <person name="Young S."/>
            <person name="Zeng Q."/>
            <person name="Abouelleil A."/>
            <person name="Aftuck L."/>
            <person name="Bessette D."/>
            <person name="Brown A."/>
            <person name="FitzGerald M."/>
            <person name="Lui A."/>
            <person name="Macdonald J.P."/>
            <person name="Priest M."/>
            <person name="Orbach M.J."/>
            <person name="Galgiani J.N."/>
            <person name="Kirkland T.N."/>
            <person name="Cole G.T."/>
            <person name="Birren B.W."/>
            <person name="Henn M.R."/>
            <person name="Taylor J.W."/>
            <person name="Rounsley S.D."/>
        </authorList>
    </citation>
    <scope>NUCLEOTIDE SEQUENCE [LARGE SCALE GENOMIC DNA]</scope>
    <source>
        <strain evidence="8">H538.4</strain>
    </source>
</reference>